<dbReference type="Proteomes" id="UP000053326">
    <property type="component" value="Unassembled WGS sequence"/>
</dbReference>
<feature type="active site" description="Thioimide intermediate" evidence="5">
    <location>
        <position position="51"/>
    </location>
</feature>
<dbReference type="Pfam" id="PF14489">
    <property type="entry name" value="QueF"/>
    <property type="match status" value="1"/>
</dbReference>
<comment type="subcellular location">
    <subcellularLocation>
        <location evidence="5">Cytoplasm</location>
    </subcellularLocation>
</comment>
<dbReference type="PANTHER" id="PTHR34354:SF1">
    <property type="entry name" value="NADPH-DEPENDENT 7-CYANO-7-DEAZAGUANINE REDUCTASE"/>
    <property type="match status" value="1"/>
</dbReference>
<evidence type="ECO:0000256" key="4">
    <source>
        <dbReference type="ARBA" id="ARBA00023002"/>
    </source>
</evidence>
<dbReference type="Gene3D" id="3.30.1130.10">
    <property type="match status" value="1"/>
</dbReference>
<dbReference type="HAMAP" id="MF_00818">
    <property type="entry name" value="QueF_type1"/>
    <property type="match status" value="1"/>
</dbReference>
<evidence type="ECO:0000313" key="6">
    <source>
        <dbReference type="EMBL" id="KUK35921.1"/>
    </source>
</evidence>
<feature type="binding site" evidence="5">
    <location>
        <begin position="73"/>
        <end position="75"/>
    </location>
    <ligand>
        <name>substrate</name>
    </ligand>
</feature>
<dbReference type="EC" id="1.7.1.13" evidence="5"/>
<sequence length="135" mass="15544">MEQRVEDKYARRWDVDSYDTIATEVLEAIPFEYPGSKTDVVYTDPEFTSVCPWTGLPDFGTLTITYVPGDKLVELKSLKYYLNSFRNVGILQEHVVNRVKEDLVKLLNPVSLTVEAEFRPRGGISTYVRADYRRA</sequence>
<evidence type="ECO:0000256" key="1">
    <source>
        <dbReference type="ARBA" id="ARBA00022490"/>
    </source>
</evidence>
<protein>
    <recommendedName>
        <fullName evidence="5">NADPH-dependent 7-cyano-7-deazaguanine reductase</fullName>
        <ecNumber evidence="5">1.7.1.13</ecNumber>
    </recommendedName>
    <alternativeName>
        <fullName evidence="5">7-cyano-7-carbaguanine reductase</fullName>
    </alternativeName>
    <alternativeName>
        <fullName evidence="5">NADPH-dependent nitrile oxidoreductase</fullName>
    </alternativeName>
    <alternativeName>
        <fullName evidence="5">PreQ(0) reductase</fullName>
    </alternativeName>
</protein>
<dbReference type="InterPro" id="IPR050084">
    <property type="entry name" value="NADPH_dep_7-cyano-7-deazaG_red"/>
</dbReference>
<dbReference type="UniPathway" id="UPA00392"/>
<keyword evidence="2 5" id="KW-0671">Queuosine biosynthesis</keyword>
<gene>
    <name evidence="5" type="primary">queF</name>
    <name evidence="6" type="ORF">XD66_1371</name>
</gene>
<dbReference type="InterPro" id="IPR029500">
    <property type="entry name" value="QueF"/>
</dbReference>
<feature type="active site" description="Proton donor" evidence="5">
    <location>
        <position position="58"/>
    </location>
</feature>
<dbReference type="GO" id="GO:0005737">
    <property type="term" value="C:cytoplasm"/>
    <property type="evidence" value="ECO:0007669"/>
    <property type="project" value="UniProtKB-SubCell"/>
</dbReference>
<keyword evidence="4 5" id="KW-0560">Oxidoreductase</keyword>
<reference evidence="7" key="1">
    <citation type="journal article" date="2015" name="MBio">
        <title>Genome-Resolved Metagenomic Analysis Reveals Roles for Candidate Phyla and Other Microbial Community Members in Biogeochemical Transformations in Oil Reservoirs.</title>
        <authorList>
            <person name="Hu P."/>
            <person name="Tom L."/>
            <person name="Singh A."/>
            <person name="Thomas B.C."/>
            <person name="Baker B.J."/>
            <person name="Piceno Y.M."/>
            <person name="Andersen G.L."/>
            <person name="Banfield J.F."/>
        </authorList>
    </citation>
    <scope>NUCLEOTIDE SEQUENCE [LARGE SCALE GENOMIC DNA]</scope>
</reference>
<dbReference type="NCBIfam" id="TIGR03139">
    <property type="entry name" value="QueF-II"/>
    <property type="match status" value="1"/>
</dbReference>
<comment type="catalytic activity">
    <reaction evidence="5">
        <text>7-aminomethyl-7-carbaguanine + 2 NADP(+) = 7-cyano-7-carbaguanine + 2 NADPH + 3 H(+)</text>
        <dbReference type="Rhea" id="RHEA:13409"/>
        <dbReference type="ChEBI" id="CHEBI:15378"/>
        <dbReference type="ChEBI" id="CHEBI:45075"/>
        <dbReference type="ChEBI" id="CHEBI:57783"/>
        <dbReference type="ChEBI" id="CHEBI:58349"/>
        <dbReference type="ChEBI" id="CHEBI:58703"/>
        <dbReference type="EC" id="1.7.1.13"/>
    </reaction>
</comment>
<feature type="binding site" evidence="5">
    <location>
        <begin position="92"/>
        <end position="93"/>
    </location>
    <ligand>
        <name>substrate</name>
    </ligand>
</feature>
<evidence type="ECO:0000256" key="3">
    <source>
        <dbReference type="ARBA" id="ARBA00022857"/>
    </source>
</evidence>
<proteinExistence type="inferred from homology"/>
<dbReference type="EMBL" id="LGFO01000213">
    <property type="protein sequence ID" value="KUK35921.1"/>
    <property type="molecule type" value="Genomic_DNA"/>
</dbReference>
<dbReference type="AlphaFoldDB" id="A0A117LAU1"/>
<organism evidence="6 7">
    <name type="scientific">Thermacetogenium phaeum</name>
    <dbReference type="NCBI Taxonomy" id="85874"/>
    <lineage>
        <taxon>Bacteria</taxon>
        <taxon>Bacillati</taxon>
        <taxon>Bacillota</taxon>
        <taxon>Clostridia</taxon>
        <taxon>Thermoanaerobacterales</taxon>
        <taxon>Thermoanaerobacteraceae</taxon>
        <taxon>Thermacetogenium</taxon>
    </lineage>
</organism>
<dbReference type="GO" id="GO:0008616">
    <property type="term" value="P:tRNA queuosine(34) biosynthetic process"/>
    <property type="evidence" value="ECO:0007669"/>
    <property type="project" value="UniProtKB-UniRule"/>
</dbReference>
<dbReference type="GO" id="GO:0033739">
    <property type="term" value="F:preQ1 synthase activity"/>
    <property type="evidence" value="ECO:0007669"/>
    <property type="project" value="UniProtKB-UniRule"/>
</dbReference>
<evidence type="ECO:0000313" key="7">
    <source>
        <dbReference type="Proteomes" id="UP000053326"/>
    </source>
</evidence>
<dbReference type="PIRSF" id="PIRSF027377">
    <property type="entry name" value="Nitrile_oxidored_QueF"/>
    <property type="match status" value="1"/>
</dbReference>
<keyword evidence="1 5" id="KW-0963">Cytoplasm</keyword>
<dbReference type="PANTHER" id="PTHR34354">
    <property type="entry name" value="NADPH-DEPENDENT 7-CYANO-7-DEAZAGUANINE REDUCTASE"/>
    <property type="match status" value="1"/>
</dbReference>
<keyword evidence="3 5" id="KW-0521">NADP</keyword>
<comment type="similarity">
    <text evidence="5">Belongs to the GTP cyclohydrolase I family. QueF type 1 subfamily.</text>
</comment>
<name>A0A117LAU1_9THEO</name>
<comment type="caution">
    <text evidence="6">The sequence shown here is derived from an EMBL/GenBank/DDBJ whole genome shotgun (WGS) entry which is preliminary data.</text>
</comment>
<dbReference type="SUPFAM" id="SSF55620">
    <property type="entry name" value="Tetrahydrobiopterin biosynthesis enzymes-like"/>
    <property type="match status" value="1"/>
</dbReference>
<evidence type="ECO:0000256" key="2">
    <source>
        <dbReference type="ARBA" id="ARBA00022785"/>
    </source>
</evidence>
<comment type="function">
    <text evidence="5">Catalyzes the NADPH-dependent reduction of 7-cyano-7-deazaguanine (preQ0) to 7-aminomethyl-7-deazaguanine (preQ1).</text>
</comment>
<evidence type="ECO:0000256" key="5">
    <source>
        <dbReference type="HAMAP-Rule" id="MF_00818"/>
    </source>
</evidence>
<accession>A0A117LAU1</accession>
<comment type="pathway">
    <text evidence="5">tRNA modification; tRNA-queuosine biosynthesis.</text>
</comment>
<dbReference type="OMA" id="KEFTSLC"/>
<dbReference type="InterPro" id="IPR043133">
    <property type="entry name" value="GTP-CH-I_C/QueF"/>
</dbReference>
<dbReference type="InterPro" id="IPR016856">
    <property type="entry name" value="QueF_type1"/>
</dbReference>